<dbReference type="OrthoDB" id="2322499at2759"/>
<dbReference type="STRING" id="71717.A0A4Y7TUI0"/>
<evidence type="ECO:0000256" key="1">
    <source>
        <dbReference type="SAM" id="MobiDB-lite"/>
    </source>
</evidence>
<dbReference type="EMBL" id="QPFP01000003">
    <property type="protein sequence ID" value="TEB37836.1"/>
    <property type="molecule type" value="Genomic_DNA"/>
</dbReference>
<dbReference type="Pfam" id="PF00646">
    <property type="entry name" value="F-box"/>
    <property type="match status" value="1"/>
</dbReference>
<evidence type="ECO:0000313" key="4">
    <source>
        <dbReference type="Proteomes" id="UP000298030"/>
    </source>
</evidence>
<dbReference type="InterPro" id="IPR001810">
    <property type="entry name" value="F-box_dom"/>
</dbReference>
<dbReference type="PROSITE" id="PS50181">
    <property type="entry name" value="FBOX"/>
    <property type="match status" value="1"/>
</dbReference>
<organism evidence="3 4">
    <name type="scientific">Coprinellus micaceus</name>
    <name type="common">Glistening ink-cap mushroom</name>
    <name type="synonym">Coprinus micaceus</name>
    <dbReference type="NCBI Taxonomy" id="71717"/>
    <lineage>
        <taxon>Eukaryota</taxon>
        <taxon>Fungi</taxon>
        <taxon>Dikarya</taxon>
        <taxon>Basidiomycota</taxon>
        <taxon>Agaricomycotina</taxon>
        <taxon>Agaricomycetes</taxon>
        <taxon>Agaricomycetidae</taxon>
        <taxon>Agaricales</taxon>
        <taxon>Agaricineae</taxon>
        <taxon>Psathyrellaceae</taxon>
        <taxon>Coprinellus</taxon>
    </lineage>
</organism>
<feature type="region of interest" description="Disordered" evidence="1">
    <location>
        <begin position="1"/>
        <end position="34"/>
    </location>
</feature>
<keyword evidence="4" id="KW-1185">Reference proteome</keyword>
<accession>A0A4Y7TUI0</accession>
<dbReference type="AlphaFoldDB" id="A0A4Y7TUI0"/>
<dbReference type="InterPro" id="IPR036047">
    <property type="entry name" value="F-box-like_dom_sf"/>
</dbReference>
<feature type="domain" description="F-box" evidence="2">
    <location>
        <begin position="36"/>
        <end position="86"/>
    </location>
</feature>
<name>A0A4Y7TUI0_COPMI</name>
<dbReference type="Proteomes" id="UP000298030">
    <property type="component" value="Unassembled WGS sequence"/>
</dbReference>
<reference evidence="3 4" key="1">
    <citation type="journal article" date="2019" name="Nat. Ecol. Evol.">
        <title>Megaphylogeny resolves global patterns of mushroom evolution.</title>
        <authorList>
            <person name="Varga T."/>
            <person name="Krizsan K."/>
            <person name="Foldi C."/>
            <person name="Dima B."/>
            <person name="Sanchez-Garcia M."/>
            <person name="Sanchez-Ramirez S."/>
            <person name="Szollosi G.J."/>
            <person name="Szarkandi J.G."/>
            <person name="Papp V."/>
            <person name="Albert L."/>
            <person name="Andreopoulos W."/>
            <person name="Angelini C."/>
            <person name="Antonin V."/>
            <person name="Barry K.W."/>
            <person name="Bougher N.L."/>
            <person name="Buchanan P."/>
            <person name="Buyck B."/>
            <person name="Bense V."/>
            <person name="Catcheside P."/>
            <person name="Chovatia M."/>
            <person name="Cooper J."/>
            <person name="Damon W."/>
            <person name="Desjardin D."/>
            <person name="Finy P."/>
            <person name="Geml J."/>
            <person name="Haridas S."/>
            <person name="Hughes K."/>
            <person name="Justo A."/>
            <person name="Karasinski D."/>
            <person name="Kautmanova I."/>
            <person name="Kiss B."/>
            <person name="Kocsube S."/>
            <person name="Kotiranta H."/>
            <person name="LaButti K.M."/>
            <person name="Lechner B.E."/>
            <person name="Liimatainen K."/>
            <person name="Lipzen A."/>
            <person name="Lukacs Z."/>
            <person name="Mihaltcheva S."/>
            <person name="Morgado L.N."/>
            <person name="Niskanen T."/>
            <person name="Noordeloos M.E."/>
            <person name="Ohm R.A."/>
            <person name="Ortiz-Santana B."/>
            <person name="Ovrebo C."/>
            <person name="Racz N."/>
            <person name="Riley R."/>
            <person name="Savchenko A."/>
            <person name="Shiryaev A."/>
            <person name="Soop K."/>
            <person name="Spirin V."/>
            <person name="Szebenyi C."/>
            <person name="Tomsovsky M."/>
            <person name="Tulloss R.E."/>
            <person name="Uehling J."/>
            <person name="Grigoriev I.V."/>
            <person name="Vagvolgyi C."/>
            <person name="Papp T."/>
            <person name="Martin F.M."/>
            <person name="Miettinen O."/>
            <person name="Hibbett D.S."/>
            <person name="Nagy L.G."/>
        </authorList>
    </citation>
    <scope>NUCLEOTIDE SEQUENCE [LARGE SCALE GENOMIC DNA]</scope>
    <source>
        <strain evidence="3 4">FP101781</strain>
    </source>
</reference>
<evidence type="ECO:0000259" key="2">
    <source>
        <dbReference type="PROSITE" id="PS50181"/>
    </source>
</evidence>
<feature type="compositionally biased region" description="Polar residues" evidence="1">
    <location>
        <begin position="1"/>
        <end position="10"/>
    </location>
</feature>
<protein>
    <recommendedName>
        <fullName evidence="2">F-box domain-containing protein</fullName>
    </recommendedName>
</protein>
<evidence type="ECO:0000313" key="3">
    <source>
        <dbReference type="EMBL" id="TEB37836.1"/>
    </source>
</evidence>
<sequence length="637" mass="71848">MSTPASSGTAQAKKVRTAPTGKHSGATSKQRTRKRLPSLHEMPFDIFLEILLQLDAKAMINLARTNKDTRKAVVNNTMDKVIWKHVREECGAIDPPPGWSEAKWICFLFTSSCFSCGKANATTDFFILKRLCNPCKKAGLTSRRTVSPDVWAVPGDDVVHSNEDYVLHTPFPQSTRKGPDRDTYYWTDDLQHTLSEWRALYATESVKVPKGIQELRDFKREKVAHVSAVQKEAELQEQRKKNLAMNKGLLVARKRFADLGTHLQDDIESAINMKTAGISGSAATEVTNRTWKTRRTKLEPSVINARDTRIKGIRQIRMNKILGLWNSWVALLPLPAFERLAYPTSRDIWQLPEVTLLREVDWDAEPNDDAYQAISNDFPNIASSFVSSRRAQLESMVPGRGPVSGSLGTRNFIPLGTLSIGDTAVVGWKSLSVCQCYEPEPEAAAGIPKPEERSVLPAFNPVLSDVARSLRFVCNTCATRALTDITDDPMDEIVVVEARAPGSRPVEVFDWRNALHHARRCGGGRFEKRMELEFDLGPHDVDVPSFRRLSDLKLPASDIVNVRGQKDSEHLVPPDRLGKWFCNHCVRRTSGMRQDDVIYHLKFTHMIPSPVFDEDYFANPFRPNFWVDCCHVWVKLT</sequence>
<dbReference type="SUPFAM" id="SSF81383">
    <property type="entry name" value="F-box domain"/>
    <property type="match status" value="1"/>
</dbReference>
<comment type="caution">
    <text evidence="3">The sequence shown here is derived from an EMBL/GenBank/DDBJ whole genome shotgun (WGS) entry which is preliminary data.</text>
</comment>
<gene>
    <name evidence="3" type="ORF">FA13DRAFT_1785723</name>
</gene>
<proteinExistence type="predicted"/>